<evidence type="ECO:0000313" key="1">
    <source>
        <dbReference type="EMBL" id="SET47191.1"/>
    </source>
</evidence>
<protein>
    <submittedName>
        <fullName evidence="1">Uncharacterized protein</fullName>
    </submittedName>
</protein>
<gene>
    <name evidence="1" type="ORF">SAMN04489758_11312</name>
</gene>
<dbReference type="EMBL" id="FOIN01000013">
    <property type="protein sequence ID" value="SET47191.1"/>
    <property type="molecule type" value="Genomic_DNA"/>
</dbReference>
<dbReference type="AlphaFoldDB" id="A0A1I0EPC6"/>
<sequence>MKILELLYKYRYKIRLNQTNLFDFVNLGSKEIIEEGFSYKVKNPWDLFAYEVILKGIRAKKEIDLCYNSFLADNYDLFDHISYKQRQKIFLDEIKKVSAKLVSFKDCKSGEVIYIPFLEPFLNRYYLNDYLLITLKHHLMYIKEFSKDIDIFLKLYDMQAYNSDFSTLQLVGQDGENEYLYHDDFKVVYQFNNNRITNEICLIDKYTKEYPELNIIKCVINKIISHDSEEDILEYLYEHRFIGDRTYKKIKKKLK</sequence>
<dbReference type="Proteomes" id="UP000198558">
    <property type="component" value="Unassembled WGS sequence"/>
</dbReference>
<dbReference type="RefSeq" id="WP_092353742.1">
    <property type="nucleotide sequence ID" value="NZ_FOIN01000013.1"/>
</dbReference>
<reference evidence="2" key="1">
    <citation type="submission" date="2016-10" db="EMBL/GenBank/DDBJ databases">
        <authorList>
            <person name="Varghese N."/>
            <person name="Submissions S."/>
        </authorList>
    </citation>
    <scope>NUCLEOTIDE SEQUENCE [LARGE SCALE GENOMIC DNA]</scope>
    <source>
        <strain evidence="2">DSM 1551</strain>
    </source>
</reference>
<keyword evidence="2" id="KW-1185">Reference proteome</keyword>
<name>A0A1I0EPC6_9FIRM</name>
<accession>A0A1I0EPC6</accession>
<dbReference type="OrthoDB" id="1654181at2"/>
<organism evidence="1 2">
    <name type="scientific">Thomasclavelia cocleata</name>
    <dbReference type="NCBI Taxonomy" id="69824"/>
    <lineage>
        <taxon>Bacteria</taxon>
        <taxon>Bacillati</taxon>
        <taxon>Bacillota</taxon>
        <taxon>Erysipelotrichia</taxon>
        <taxon>Erysipelotrichales</taxon>
        <taxon>Coprobacillaceae</taxon>
        <taxon>Thomasclavelia</taxon>
    </lineage>
</organism>
<proteinExistence type="predicted"/>
<evidence type="ECO:0000313" key="2">
    <source>
        <dbReference type="Proteomes" id="UP000198558"/>
    </source>
</evidence>
<dbReference type="GeneID" id="78288341"/>